<keyword evidence="3" id="KW-1185">Reference proteome</keyword>
<dbReference type="PANTHER" id="PTHR13832">
    <property type="entry name" value="PROTEIN PHOSPHATASE 2C"/>
    <property type="match status" value="1"/>
</dbReference>
<dbReference type="CDD" id="cd00143">
    <property type="entry name" value="PP2Cc"/>
    <property type="match status" value="1"/>
</dbReference>
<evidence type="ECO:0000259" key="1">
    <source>
        <dbReference type="PROSITE" id="PS51746"/>
    </source>
</evidence>
<organism evidence="2 3">
    <name type="scientific">Bizionia arctica</name>
    <dbReference type="NCBI Taxonomy" id="1495645"/>
    <lineage>
        <taxon>Bacteria</taxon>
        <taxon>Pseudomonadati</taxon>
        <taxon>Bacteroidota</taxon>
        <taxon>Flavobacteriia</taxon>
        <taxon>Flavobacteriales</taxon>
        <taxon>Flavobacteriaceae</taxon>
        <taxon>Bizionia</taxon>
    </lineage>
</organism>
<sequence length="290" mass="32928">MKSESYSHIGKKKVNEDYVQSSDNIFIVCDGVGGEVSGDVASREVANSIFKQTQNNELKLTKDEIEAIVSNSQKHLNILIQENEELEGMSTTLAAVFISEKGFFITHIGDSRVYLIRPSDNVFWQTWDHSLVGNLVKNGEISREAGRNHPMNNQIFKAIKANFKNKISNPEIHFVTDIRKDDILFICSDGVSEAFSDLDLLELLANKDRNLKEKLEIIKKGCIEKSFDNNTAIVCSVENKDLPNSTIIPLEWISIDSLQENLDLDNVILDDVTTEEELQPKKKKWFNFFK</sequence>
<dbReference type="GO" id="GO:0004722">
    <property type="term" value="F:protein serine/threonine phosphatase activity"/>
    <property type="evidence" value="ECO:0007669"/>
    <property type="project" value="InterPro"/>
</dbReference>
<dbReference type="SUPFAM" id="SSF81606">
    <property type="entry name" value="PP2C-like"/>
    <property type="match status" value="1"/>
</dbReference>
<evidence type="ECO:0000313" key="2">
    <source>
        <dbReference type="EMBL" id="GGG44958.1"/>
    </source>
</evidence>
<dbReference type="AlphaFoldDB" id="A0A917GH63"/>
<dbReference type="InterPro" id="IPR015655">
    <property type="entry name" value="PP2C"/>
</dbReference>
<protein>
    <submittedName>
        <fullName evidence="2">Protein phosphatase</fullName>
    </submittedName>
</protein>
<accession>A0A917GH63</accession>
<dbReference type="PANTHER" id="PTHR13832:SF827">
    <property type="entry name" value="PROTEIN PHOSPHATASE 1L"/>
    <property type="match status" value="1"/>
</dbReference>
<comment type="caution">
    <text evidence="2">The sequence shown here is derived from an EMBL/GenBank/DDBJ whole genome shotgun (WGS) entry which is preliminary data.</text>
</comment>
<feature type="domain" description="PPM-type phosphatase" evidence="1">
    <location>
        <begin position="2"/>
        <end position="237"/>
    </location>
</feature>
<proteinExistence type="predicted"/>
<name>A0A917GH63_9FLAO</name>
<reference evidence="2" key="2">
    <citation type="submission" date="2020-09" db="EMBL/GenBank/DDBJ databases">
        <authorList>
            <person name="Sun Q."/>
            <person name="Zhou Y."/>
        </authorList>
    </citation>
    <scope>NUCLEOTIDE SEQUENCE</scope>
    <source>
        <strain evidence="2">CGMCC 1.12751</strain>
    </source>
</reference>
<dbReference type="SMART" id="SM00331">
    <property type="entry name" value="PP2C_SIG"/>
    <property type="match status" value="1"/>
</dbReference>
<gene>
    <name evidence="2" type="ORF">GCM10010976_15690</name>
</gene>
<dbReference type="InterPro" id="IPR036457">
    <property type="entry name" value="PPM-type-like_dom_sf"/>
</dbReference>
<dbReference type="Gene3D" id="3.60.40.10">
    <property type="entry name" value="PPM-type phosphatase domain"/>
    <property type="match status" value="1"/>
</dbReference>
<evidence type="ECO:0000313" key="3">
    <source>
        <dbReference type="Proteomes" id="UP000625976"/>
    </source>
</evidence>
<dbReference type="RefSeq" id="WP_188463576.1">
    <property type="nucleotide sequence ID" value="NZ_BMFQ01000002.1"/>
</dbReference>
<dbReference type="SMART" id="SM00332">
    <property type="entry name" value="PP2Cc"/>
    <property type="match status" value="1"/>
</dbReference>
<dbReference type="InterPro" id="IPR001932">
    <property type="entry name" value="PPM-type_phosphatase-like_dom"/>
</dbReference>
<dbReference type="Pfam" id="PF13672">
    <property type="entry name" value="PP2C_2"/>
    <property type="match status" value="1"/>
</dbReference>
<dbReference type="PROSITE" id="PS51746">
    <property type="entry name" value="PPM_2"/>
    <property type="match status" value="1"/>
</dbReference>
<dbReference type="EMBL" id="BMFQ01000002">
    <property type="protein sequence ID" value="GGG44958.1"/>
    <property type="molecule type" value="Genomic_DNA"/>
</dbReference>
<reference evidence="2" key="1">
    <citation type="journal article" date="2014" name="Int. J. Syst. Evol. Microbiol.">
        <title>Complete genome sequence of Corynebacterium casei LMG S-19264T (=DSM 44701T), isolated from a smear-ripened cheese.</title>
        <authorList>
            <consortium name="US DOE Joint Genome Institute (JGI-PGF)"/>
            <person name="Walter F."/>
            <person name="Albersmeier A."/>
            <person name="Kalinowski J."/>
            <person name="Ruckert C."/>
        </authorList>
    </citation>
    <scope>NUCLEOTIDE SEQUENCE</scope>
    <source>
        <strain evidence="2">CGMCC 1.12751</strain>
    </source>
</reference>
<dbReference type="Proteomes" id="UP000625976">
    <property type="component" value="Unassembled WGS sequence"/>
</dbReference>